<sequence>ALPSLEALLKSPASTGLFVHCAVDVLGPTGRKKESAVAAGFQEYSCMLGSNAAQGVVHQTHTRGAVAKETAHIGWTL</sequence>
<reference evidence="1" key="1">
    <citation type="submission" date="2023-04" db="EMBL/GenBank/DDBJ databases">
        <authorList>
            <consortium name="ELIXIR-Norway"/>
        </authorList>
    </citation>
    <scope>NUCLEOTIDE SEQUENCE [LARGE SCALE GENOMIC DNA]</scope>
</reference>
<name>A0ABN8ZNX7_RANTA</name>
<organism evidence="1 2">
    <name type="scientific">Rangifer tarandus platyrhynchus</name>
    <name type="common">Svalbard reindeer</name>
    <dbReference type="NCBI Taxonomy" id="3082113"/>
    <lineage>
        <taxon>Eukaryota</taxon>
        <taxon>Metazoa</taxon>
        <taxon>Chordata</taxon>
        <taxon>Craniata</taxon>
        <taxon>Vertebrata</taxon>
        <taxon>Euteleostomi</taxon>
        <taxon>Mammalia</taxon>
        <taxon>Eutheria</taxon>
        <taxon>Laurasiatheria</taxon>
        <taxon>Artiodactyla</taxon>
        <taxon>Ruminantia</taxon>
        <taxon>Pecora</taxon>
        <taxon>Cervidae</taxon>
        <taxon>Odocoileinae</taxon>
        <taxon>Rangifer</taxon>
    </lineage>
</organism>
<protein>
    <submittedName>
        <fullName evidence="1">Uncharacterized protein</fullName>
    </submittedName>
</protein>
<gene>
    <name evidence="1" type="ORF">MRATA1EN1_LOCUS24190</name>
</gene>
<evidence type="ECO:0000313" key="2">
    <source>
        <dbReference type="Proteomes" id="UP001176941"/>
    </source>
</evidence>
<keyword evidence="2" id="KW-1185">Reference proteome</keyword>
<accession>A0ABN8ZNX7</accession>
<proteinExistence type="predicted"/>
<dbReference type="EMBL" id="OX459941">
    <property type="protein sequence ID" value="CAI9175228.1"/>
    <property type="molecule type" value="Genomic_DNA"/>
</dbReference>
<evidence type="ECO:0000313" key="1">
    <source>
        <dbReference type="EMBL" id="CAI9175228.1"/>
    </source>
</evidence>
<dbReference type="Proteomes" id="UP001176941">
    <property type="component" value="Chromosome 5"/>
</dbReference>
<feature type="non-terminal residue" evidence="1">
    <location>
        <position position="1"/>
    </location>
</feature>